<reference evidence="1 2" key="1">
    <citation type="submission" date="2024-05" db="EMBL/GenBank/DDBJ databases">
        <title>Haplotype-resolved chromosome-level genome assembly of Huyou (Citrus changshanensis).</title>
        <authorList>
            <person name="Miao C."/>
            <person name="Chen W."/>
            <person name="Wu Y."/>
            <person name="Wang L."/>
            <person name="Zhao S."/>
            <person name="Grierson D."/>
            <person name="Xu C."/>
            <person name="Chen K."/>
        </authorList>
    </citation>
    <scope>NUCLEOTIDE SEQUENCE [LARGE SCALE GENOMIC DNA]</scope>
    <source>
        <strain evidence="1">01-14</strain>
        <tissue evidence="1">Leaf</tissue>
    </source>
</reference>
<keyword evidence="2" id="KW-1185">Reference proteome</keyword>
<accession>A0AAP0M055</accession>
<evidence type="ECO:0000313" key="2">
    <source>
        <dbReference type="Proteomes" id="UP001428341"/>
    </source>
</evidence>
<sequence length="136" mass="15234">MTKIQVIPRTFHGASVPSLSLSLSYSACNRFSRSPRRVPLSLQSPRRSLSPRREKKIRKPSLSQKLVTLYSLELIILMIHGLAPSVTESQSLVFCITKMLFRFASPKFLNLPICSSPSLCRTLIGGNHTSARFCSR</sequence>
<gene>
    <name evidence="1" type="ORF">WN944_004312</name>
</gene>
<dbReference type="AlphaFoldDB" id="A0AAP0M055"/>
<evidence type="ECO:0000313" key="1">
    <source>
        <dbReference type="EMBL" id="KAK9193615.1"/>
    </source>
</evidence>
<name>A0AAP0M055_9ROSI</name>
<comment type="caution">
    <text evidence="1">The sequence shown here is derived from an EMBL/GenBank/DDBJ whole genome shotgun (WGS) entry which is preliminary data.</text>
</comment>
<organism evidence="1 2">
    <name type="scientific">Citrus x changshan-huyou</name>
    <dbReference type="NCBI Taxonomy" id="2935761"/>
    <lineage>
        <taxon>Eukaryota</taxon>
        <taxon>Viridiplantae</taxon>
        <taxon>Streptophyta</taxon>
        <taxon>Embryophyta</taxon>
        <taxon>Tracheophyta</taxon>
        <taxon>Spermatophyta</taxon>
        <taxon>Magnoliopsida</taxon>
        <taxon>eudicotyledons</taxon>
        <taxon>Gunneridae</taxon>
        <taxon>Pentapetalae</taxon>
        <taxon>rosids</taxon>
        <taxon>malvids</taxon>
        <taxon>Sapindales</taxon>
        <taxon>Rutaceae</taxon>
        <taxon>Aurantioideae</taxon>
        <taxon>Citrus</taxon>
    </lineage>
</organism>
<dbReference type="Proteomes" id="UP001428341">
    <property type="component" value="Unassembled WGS sequence"/>
</dbReference>
<proteinExistence type="predicted"/>
<protein>
    <submittedName>
        <fullName evidence="1">Uncharacterized protein</fullName>
    </submittedName>
</protein>
<dbReference type="EMBL" id="JBCGBO010000006">
    <property type="protein sequence ID" value="KAK9193615.1"/>
    <property type="molecule type" value="Genomic_DNA"/>
</dbReference>